<dbReference type="EMBL" id="QXGB01000353">
    <property type="protein sequence ID" value="KAE9218198.1"/>
    <property type="molecule type" value="Genomic_DNA"/>
</dbReference>
<protein>
    <submittedName>
        <fullName evidence="3">Uncharacterized protein</fullName>
    </submittedName>
</protein>
<organism evidence="3 15">
    <name type="scientific">Phytophthora fragariae</name>
    <dbReference type="NCBI Taxonomy" id="53985"/>
    <lineage>
        <taxon>Eukaryota</taxon>
        <taxon>Sar</taxon>
        <taxon>Stramenopiles</taxon>
        <taxon>Oomycota</taxon>
        <taxon>Peronosporomycetes</taxon>
        <taxon>Peronosporales</taxon>
        <taxon>Peronosporaceae</taxon>
        <taxon>Phytophthora</taxon>
    </lineage>
</organism>
<dbReference type="Proteomes" id="UP000437068">
    <property type="component" value="Unassembled WGS sequence"/>
</dbReference>
<accession>A0A6A3SS03</accession>
<name>A0A6A3SS03_9STRA</name>
<dbReference type="EMBL" id="QXGE01000319">
    <property type="protein sequence ID" value="KAE9316142.1"/>
    <property type="molecule type" value="Genomic_DNA"/>
</dbReference>
<gene>
    <name evidence="9" type="ORF">PF001_g7460</name>
    <name evidence="8" type="ORF">PF002_g2915</name>
    <name evidence="7" type="ORF">PF004_g7019</name>
    <name evidence="6" type="ORF">PF005_g8360</name>
    <name evidence="5" type="ORF">PF006_g7597</name>
    <name evidence="3" type="ORF">PF007_g8654</name>
    <name evidence="2" type="ORF">PF009_g2906</name>
    <name evidence="4" type="ORF">PF010_g7895</name>
</gene>
<evidence type="ECO:0000313" key="12">
    <source>
        <dbReference type="Proteomes" id="UP000437068"/>
    </source>
</evidence>
<evidence type="ECO:0000313" key="17">
    <source>
        <dbReference type="Proteomes" id="UP000488956"/>
    </source>
</evidence>
<sequence>MTVETPPPHDLFAPAASATRTPKRPVAKWTVDRKSPPAKKQRNTKGTDDDADLSMLDLPDDCPPEIRRDLGRLFKEAAAQGKAPFRVAYPWAGQWVWYDPQVHPDMYLVHWRYWMRFRPTFFNCALYAPTDSSEARYKKKSDAIQGRLIMISMNVMTFGYYGFLGLYEDGAHDMLMWLGGKAARHSVAAKAKAGSVVTSPRCTAPTAHYDRILANALDPYHIYEEGYKSIPELLEQTNALDPTRKPHLRLNDEALARIVFDVSRSRAVTQHPRGESHRVKPLRRWYPRMSHHTKSKSSQISRCIQNEEWYTSTSVTQCHTHVRGCGPDALGDCASRS</sequence>
<dbReference type="Proteomes" id="UP000440732">
    <property type="component" value="Unassembled WGS sequence"/>
</dbReference>
<dbReference type="EMBL" id="QXGA01000329">
    <property type="protein sequence ID" value="KAE9147751.1"/>
    <property type="molecule type" value="Genomic_DNA"/>
</dbReference>
<evidence type="ECO:0000313" key="2">
    <source>
        <dbReference type="EMBL" id="KAE8947483.1"/>
    </source>
</evidence>
<evidence type="ECO:0000313" key="8">
    <source>
        <dbReference type="EMBL" id="KAE9254342.1"/>
    </source>
</evidence>
<dbReference type="EMBL" id="QXGC01000294">
    <property type="protein sequence ID" value="KAE9241511.1"/>
    <property type="molecule type" value="Genomic_DNA"/>
</dbReference>
<dbReference type="EMBL" id="QXFZ01000369">
    <property type="protein sequence ID" value="KAE9119171.1"/>
    <property type="molecule type" value="Genomic_DNA"/>
</dbReference>
<dbReference type="Proteomes" id="UP000440367">
    <property type="component" value="Unassembled WGS sequence"/>
</dbReference>
<evidence type="ECO:0000313" key="6">
    <source>
        <dbReference type="EMBL" id="KAE9218198.1"/>
    </source>
</evidence>
<dbReference type="EMBL" id="QXGF01000079">
    <property type="protein sequence ID" value="KAE8947483.1"/>
    <property type="molecule type" value="Genomic_DNA"/>
</dbReference>
<evidence type="ECO:0000313" key="11">
    <source>
        <dbReference type="Proteomes" id="UP000433483"/>
    </source>
</evidence>
<evidence type="ECO:0000313" key="3">
    <source>
        <dbReference type="EMBL" id="KAE9119171.1"/>
    </source>
</evidence>
<keyword evidence="11" id="KW-1185">Reference proteome</keyword>
<evidence type="ECO:0000313" key="5">
    <source>
        <dbReference type="EMBL" id="KAE9147751.1"/>
    </source>
</evidence>
<dbReference type="Proteomes" id="UP000441208">
    <property type="component" value="Unassembled WGS sequence"/>
</dbReference>
<evidence type="ECO:0000256" key="1">
    <source>
        <dbReference type="SAM" id="MobiDB-lite"/>
    </source>
</evidence>
<evidence type="ECO:0000313" key="10">
    <source>
        <dbReference type="Proteomes" id="UP000429523"/>
    </source>
</evidence>
<dbReference type="AlphaFoldDB" id="A0A6A3SS03"/>
<dbReference type="Proteomes" id="UP000488956">
    <property type="component" value="Unassembled WGS sequence"/>
</dbReference>
<dbReference type="Proteomes" id="UP000433483">
    <property type="component" value="Unassembled WGS sequence"/>
</dbReference>
<evidence type="ECO:0000313" key="16">
    <source>
        <dbReference type="Proteomes" id="UP000476176"/>
    </source>
</evidence>
<evidence type="ECO:0000313" key="14">
    <source>
        <dbReference type="Proteomes" id="UP000440732"/>
    </source>
</evidence>
<reference evidence="10 11" key="1">
    <citation type="submission" date="2018-08" db="EMBL/GenBank/DDBJ databases">
        <title>Genomic investigation of the strawberry pathogen Phytophthora fragariae indicates pathogenicity is determined by transcriptional variation in three key races.</title>
        <authorList>
            <person name="Adams T.M."/>
            <person name="Armitage A.D."/>
            <person name="Sobczyk M.K."/>
            <person name="Bates H.J."/>
            <person name="Dunwell J.M."/>
            <person name="Nellist C.F."/>
            <person name="Harrison R.J."/>
        </authorList>
    </citation>
    <scope>NUCLEOTIDE SEQUENCE [LARGE SCALE GENOMIC DNA]</scope>
    <source>
        <strain evidence="9 12">A4</strain>
        <strain evidence="8 13">BC-1</strain>
        <strain evidence="7 16">BC-23</strain>
        <strain evidence="6 11">NOV-27</strain>
        <strain evidence="5 14">NOV-5</strain>
        <strain evidence="3 15">NOV-71</strain>
        <strain evidence="2 10">NOV-9</strain>
        <strain evidence="4 17">ONT-3</strain>
    </source>
</reference>
<evidence type="ECO:0000313" key="7">
    <source>
        <dbReference type="EMBL" id="KAE9241511.1"/>
    </source>
</evidence>
<comment type="caution">
    <text evidence="3">The sequence shown here is derived from an EMBL/GenBank/DDBJ whole genome shotgun (WGS) entry which is preliminary data.</text>
</comment>
<dbReference type="OrthoDB" id="121571at2759"/>
<evidence type="ECO:0000313" key="15">
    <source>
        <dbReference type="Proteomes" id="UP000441208"/>
    </source>
</evidence>
<evidence type="ECO:0000313" key="9">
    <source>
        <dbReference type="EMBL" id="KAE9316142.1"/>
    </source>
</evidence>
<dbReference type="EMBL" id="QXGD01000079">
    <property type="protein sequence ID" value="KAE9254342.1"/>
    <property type="molecule type" value="Genomic_DNA"/>
</dbReference>
<evidence type="ECO:0000313" key="4">
    <source>
        <dbReference type="EMBL" id="KAE9119359.1"/>
    </source>
</evidence>
<dbReference type="Proteomes" id="UP000429523">
    <property type="component" value="Unassembled WGS sequence"/>
</dbReference>
<proteinExistence type="predicted"/>
<evidence type="ECO:0000313" key="13">
    <source>
        <dbReference type="Proteomes" id="UP000440367"/>
    </source>
</evidence>
<dbReference type="Proteomes" id="UP000476176">
    <property type="component" value="Unassembled WGS sequence"/>
</dbReference>
<dbReference type="EMBL" id="QXFX01000346">
    <property type="protein sequence ID" value="KAE9119359.1"/>
    <property type="molecule type" value="Genomic_DNA"/>
</dbReference>
<feature type="region of interest" description="Disordered" evidence="1">
    <location>
        <begin position="1"/>
        <end position="58"/>
    </location>
</feature>